<reference evidence="5" key="1">
    <citation type="submission" date="2016-03" db="EMBL/GenBank/DDBJ databases">
        <title>Complete genome sequence of the type strain Actinoalloteichus hymeniacidonis DSM 45092.</title>
        <authorList>
            <person name="Schaffert L."/>
            <person name="Albersmeier A."/>
            <person name="Winkler A."/>
            <person name="Kalinowski J."/>
            <person name="Zotchev S."/>
            <person name="Ruckert C."/>
        </authorList>
    </citation>
    <scope>NUCLEOTIDE SEQUENCE [LARGE SCALE GENOMIC DNA]</scope>
    <source>
        <strain evidence="5">HPA177(T) (DSM 45092(T))</strain>
    </source>
</reference>
<protein>
    <submittedName>
        <fullName evidence="4">Single-strand binding protein</fullName>
    </submittedName>
</protein>
<dbReference type="EMBL" id="CP014859">
    <property type="protein sequence ID" value="AOS62382.1"/>
    <property type="molecule type" value="Genomic_DNA"/>
</dbReference>
<evidence type="ECO:0000313" key="5">
    <source>
        <dbReference type="Proteomes" id="UP000095210"/>
    </source>
</evidence>
<accession>A0AAC9HN24</accession>
<evidence type="ECO:0000313" key="4">
    <source>
        <dbReference type="EMBL" id="AOS62382.1"/>
    </source>
</evidence>
<dbReference type="Proteomes" id="UP000095210">
    <property type="component" value="Chromosome"/>
</dbReference>
<dbReference type="GO" id="GO:0003697">
    <property type="term" value="F:single-stranded DNA binding"/>
    <property type="evidence" value="ECO:0007669"/>
    <property type="project" value="InterPro"/>
</dbReference>
<keyword evidence="5" id="KW-1185">Reference proteome</keyword>
<dbReference type="InterPro" id="IPR012340">
    <property type="entry name" value="NA-bd_OB-fold"/>
</dbReference>
<organism evidence="4 5">
    <name type="scientific">Actinoalloteichus hymeniacidonis</name>
    <dbReference type="NCBI Taxonomy" id="340345"/>
    <lineage>
        <taxon>Bacteria</taxon>
        <taxon>Bacillati</taxon>
        <taxon>Actinomycetota</taxon>
        <taxon>Actinomycetes</taxon>
        <taxon>Pseudonocardiales</taxon>
        <taxon>Pseudonocardiaceae</taxon>
        <taxon>Actinoalloteichus</taxon>
    </lineage>
</organism>
<name>A0AAC9HN24_9PSEU</name>
<dbReference type="CDD" id="cd04496">
    <property type="entry name" value="SSB_OBF"/>
    <property type="match status" value="1"/>
</dbReference>
<proteinExistence type="predicted"/>
<dbReference type="Gene3D" id="2.40.50.140">
    <property type="entry name" value="Nucleic acid-binding proteins"/>
    <property type="match status" value="1"/>
</dbReference>
<dbReference type="SUPFAM" id="SSF50249">
    <property type="entry name" value="Nucleic acid-binding proteins"/>
    <property type="match status" value="1"/>
</dbReference>
<gene>
    <name evidence="4" type="ORF">TL08_07825</name>
</gene>
<dbReference type="KEGG" id="ahm:TL08_07825"/>
<feature type="region of interest" description="Disordered" evidence="3">
    <location>
        <begin position="119"/>
        <end position="153"/>
    </location>
</feature>
<dbReference type="InterPro" id="IPR000424">
    <property type="entry name" value="Primosome_PriB/ssb"/>
</dbReference>
<sequence length="160" mass="17579">MNETSTTITGVVISELRFRRSAEGTPTTTFRLGSIERRYDRRNGQWVTGDRLFVIVRCFRLLAQRVLALLRRGDPVIVHGRLRSRDFDSGGQRLRRTELTASAIGPDLARCRASLERPSRSDLARAPTGGGDLVGDLGERTDTEYGGSTPAPAVNLVAVP</sequence>
<dbReference type="PROSITE" id="PS50935">
    <property type="entry name" value="SSB"/>
    <property type="match status" value="1"/>
</dbReference>
<dbReference type="RefSeq" id="WP_069847742.1">
    <property type="nucleotide sequence ID" value="NZ_CP014859.1"/>
</dbReference>
<dbReference type="AlphaFoldDB" id="A0AAC9HN24"/>
<keyword evidence="1 2" id="KW-0238">DNA-binding</keyword>
<evidence type="ECO:0000256" key="2">
    <source>
        <dbReference type="PROSITE-ProRule" id="PRU00252"/>
    </source>
</evidence>
<dbReference type="Pfam" id="PF00436">
    <property type="entry name" value="SSB"/>
    <property type="match status" value="1"/>
</dbReference>
<evidence type="ECO:0000256" key="3">
    <source>
        <dbReference type="SAM" id="MobiDB-lite"/>
    </source>
</evidence>
<evidence type="ECO:0000256" key="1">
    <source>
        <dbReference type="ARBA" id="ARBA00023125"/>
    </source>
</evidence>